<dbReference type="PANTHER" id="PTHR11601:SF34">
    <property type="entry name" value="CYSTEINE DESULFURASE"/>
    <property type="match status" value="1"/>
</dbReference>
<comment type="catalytic activity">
    <reaction evidence="9">
        <text>(sulfur carrier)-H + L-cysteine = (sulfur carrier)-SH + L-alanine</text>
        <dbReference type="Rhea" id="RHEA:43892"/>
        <dbReference type="Rhea" id="RHEA-COMP:14737"/>
        <dbReference type="Rhea" id="RHEA-COMP:14739"/>
        <dbReference type="ChEBI" id="CHEBI:29917"/>
        <dbReference type="ChEBI" id="CHEBI:35235"/>
        <dbReference type="ChEBI" id="CHEBI:57972"/>
        <dbReference type="ChEBI" id="CHEBI:64428"/>
        <dbReference type="EC" id="2.8.1.7"/>
    </reaction>
</comment>
<dbReference type="AlphaFoldDB" id="A0A1A5YJP0"/>
<evidence type="ECO:0000256" key="7">
    <source>
        <dbReference type="ARBA" id="ARBA00023004"/>
    </source>
</evidence>
<reference evidence="12 13" key="1">
    <citation type="submission" date="2016-05" db="EMBL/GenBank/DDBJ databases">
        <title>Paenibacillus oryzae. sp. nov., isolated from the rice root.</title>
        <authorList>
            <person name="Zhang J."/>
            <person name="Zhang X."/>
        </authorList>
    </citation>
    <scope>NUCLEOTIDE SEQUENCE [LARGE SCALE GENOMIC DNA]</scope>
    <source>
        <strain evidence="12 13">1DrF-4</strain>
    </source>
</reference>
<organism evidence="12 13">
    <name type="scientific">Paenibacillus oryzae</name>
    <dbReference type="NCBI Taxonomy" id="1844972"/>
    <lineage>
        <taxon>Bacteria</taxon>
        <taxon>Bacillati</taxon>
        <taxon>Bacillota</taxon>
        <taxon>Bacilli</taxon>
        <taxon>Bacillales</taxon>
        <taxon>Paenibacillaceae</taxon>
        <taxon>Paenibacillus</taxon>
    </lineage>
</organism>
<dbReference type="PANTHER" id="PTHR11601">
    <property type="entry name" value="CYSTEINE DESULFURYLASE FAMILY MEMBER"/>
    <property type="match status" value="1"/>
</dbReference>
<proteinExistence type="inferred from homology"/>
<dbReference type="PROSITE" id="PS00595">
    <property type="entry name" value="AA_TRANSFER_CLASS_5"/>
    <property type="match status" value="1"/>
</dbReference>
<dbReference type="EMBL" id="LYPA01000052">
    <property type="protein sequence ID" value="OBR65827.1"/>
    <property type="molecule type" value="Genomic_DNA"/>
</dbReference>
<keyword evidence="8" id="KW-0411">Iron-sulfur</keyword>
<sequence length="385" mass="41342">MKRYYFDHSATTPMHPDVINAMLEVMQGPGGNGSSTHAFGRAARGRITAARDSVSAALGCKSSELMFTSGGTESDNIALIGAARAQRRRGRNRLITSAAEHHAVLHTCQWLQDEEGFELIMLPVDEFGLVDLEQVKAALTPETAIVSIMHGNNEVGTLQRIEEIGALVAESNAVFHVDAVQTLGFIPYSLNHMPVDLMSFSAHKINGPQGVGALYVSSGVHLDPLQHGGLQERKRRAGTENVAGIAGFAKAIDISVNEKEKKQPFLDKLRMRWIEMLAEGIGPAGVVVNGHPTLHLPHIVNISFIGIPTESMLMNLDMAGIAAASGSACTSGSLEKSHVLKAMGVSRERLDSAVRFSFGLGNTLEELEQAAQIVIDIARRLSKQG</sequence>
<dbReference type="InterPro" id="IPR016454">
    <property type="entry name" value="Cysteine_dSase"/>
</dbReference>
<keyword evidence="7" id="KW-0408">Iron</keyword>
<dbReference type="InterPro" id="IPR015424">
    <property type="entry name" value="PyrdxlP-dep_Trfase"/>
</dbReference>
<dbReference type="STRING" id="1844972.A7K91_17490"/>
<evidence type="ECO:0000313" key="13">
    <source>
        <dbReference type="Proteomes" id="UP000092024"/>
    </source>
</evidence>
<keyword evidence="13" id="KW-1185">Reference proteome</keyword>
<keyword evidence="5" id="KW-0479">Metal-binding</keyword>
<comment type="caution">
    <text evidence="12">The sequence shown here is derived from an EMBL/GenBank/DDBJ whole genome shotgun (WGS) entry which is preliminary data.</text>
</comment>
<dbReference type="Pfam" id="PF00266">
    <property type="entry name" value="Aminotran_5"/>
    <property type="match status" value="1"/>
</dbReference>
<comment type="similarity">
    <text evidence="2">Belongs to the class-V pyridoxal-phosphate-dependent aminotransferase family. NifS/IscS subfamily.</text>
</comment>
<dbReference type="InterPro" id="IPR020578">
    <property type="entry name" value="Aminotrans_V_PyrdxlP_BS"/>
</dbReference>
<dbReference type="OrthoDB" id="9808002at2"/>
<evidence type="ECO:0000256" key="9">
    <source>
        <dbReference type="ARBA" id="ARBA00050776"/>
    </source>
</evidence>
<comment type="cofactor">
    <cofactor evidence="1 10">
        <name>pyridoxal 5'-phosphate</name>
        <dbReference type="ChEBI" id="CHEBI:597326"/>
    </cofactor>
</comment>
<evidence type="ECO:0000256" key="5">
    <source>
        <dbReference type="ARBA" id="ARBA00022723"/>
    </source>
</evidence>
<dbReference type="SUPFAM" id="SSF53383">
    <property type="entry name" value="PLP-dependent transferases"/>
    <property type="match status" value="1"/>
</dbReference>
<dbReference type="Proteomes" id="UP000092024">
    <property type="component" value="Unassembled WGS sequence"/>
</dbReference>
<keyword evidence="6" id="KW-0663">Pyridoxal phosphate</keyword>
<evidence type="ECO:0000256" key="1">
    <source>
        <dbReference type="ARBA" id="ARBA00001933"/>
    </source>
</evidence>
<dbReference type="InterPro" id="IPR015421">
    <property type="entry name" value="PyrdxlP-dep_Trfase_major"/>
</dbReference>
<keyword evidence="4" id="KW-0808">Transferase</keyword>
<dbReference type="PIRSF" id="PIRSF005572">
    <property type="entry name" value="NifS"/>
    <property type="match status" value="1"/>
</dbReference>
<dbReference type="Gene3D" id="3.90.1150.10">
    <property type="entry name" value="Aspartate Aminotransferase, domain 1"/>
    <property type="match status" value="1"/>
</dbReference>
<dbReference type="Gene3D" id="1.10.260.50">
    <property type="match status" value="1"/>
</dbReference>
<evidence type="ECO:0000256" key="8">
    <source>
        <dbReference type="ARBA" id="ARBA00023014"/>
    </source>
</evidence>
<evidence type="ECO:0000256" key="3">
    <source>
        <dbReference type="ARBA" id="ARBA00012239"/>
    </source>
</evidence>
<dbReference type="GO" id="GO:0031071">
    <property type="term" value="F:cysteine desulfurase activity"/>
    <property type="evidence" value="ECO:0007669"/>
    <property type="project" value="UniProtKB-EC"/>
</dbReference>
<evidence type="ECO:0000313" key="12">
    <source>
        <dbReference type="EMBL" id="OBR65827.1"/>
    </source>
</evidence>
<dbReference type="RefSeq" id="WP_068682714.1">
    <property type="nucleotide sequence ID" value="NZ_LYPA01000052.1"/>
</dbReference>
<evidence type="ECO:0000256" key="6">
    <source>
        <dbReference type="ARBA" id="ARBA00022898"/>
    </source>
</evidence>
<dbReference type="EC" id="2.8.1.7" evidence="3"/>
<dbReference type="InterPro" id="IPR000192">
    <property type="entry name" value="Aminotrans_V_dom"/>
</dbReference>
<accession>A0A1A5YJP0</accession>
<dbReference type="FunFam" id="3.40.640.10:FF:000084">
    <property type="entry name" value="IscS-like cysteine desulfurase"/>
    <property type="match status" value="1"/>
</dbReference>
<dbReference type="Gene3D" id="3.40.640.10">
    <property type="entry name" value="Type I PLP-dependent aspartate aminotransferase-like (Major domain)"/>
    <property type="match status" value="1"/>
</dbReference>
<evidence type="ECO:0000256" key="10">
    <source>
        <dbReference type="RuleBase" id="RU004504"/>
    </source>
</evidence>
<dbReference type="GO" id="GO:0046872">
    <property type="term" value="F:metal ion binding"/>
    <property type="evidence" value="ECO:0007669"/>
    <property type="project" value="UniProtKB-KW"/>
</dbReference>
<dbReference type="GO" id="GO:0051536">
    <property type="term" value="F:iron-sulfur cluster binding"/>
    <property type="evidence" value="ECO:0007669"/>
    <property type="project" value="UniProtKB-KW"/>
</dbReference>
<evidence type="ECO:0000256" key="4">
    <source>
        <dbReference type="ARBA" id="ARBA00022679"/>
    </source>
</evidence>
<gene>
    <name evidence="12" type="ORF">A7K91_17490</name>
</gene>
<feature type="domain" description="Aminotransferase class V" evidence="11">
    <location>
        <begin position="5"/>
        <end position="369"/>
    </location>
</feature>
<dbReference type="InterPro" id="IPR015422">
    <property type="entry name" value="PyrdxlP-dep_Trfase_small"/>
</dbReference>
<protein>
    <recommendedName>
        <fullName evidence="3">cysteine desulfurase</fullName>
        <ecNumber evidence="3">2.8.1.7</ecNumber>
    </recommendedName>
</protein>
<evidence type="ECO:0000259" key="11">
    <source>
        <dbReference type="Pfam" id="PF00266"/>
    </source>
</evidence>
<name>A0A1A5YJP0_9BACL</name>
<evidence type="ECO:0000256" key="2">
    <source>
        <dbReference type="ARBA" id="ARBA00006490"/>
    </source>
</evidence>